<dbReference type="FunFam" id="1.20.120.140:FF:000002">
    <property type="entry name" value="Signal recognition particle receptor FtsY"/>
    <property type="match status" value="1"/>
</dbReference>
<dbReference type="Pfam" id="PF00448">
    <property type="entry name" value="SRP54"/>
    <property type="match status" value="1"/>
</dbReference>
<evidence type="ECO:0000256" key="3">
    <source>
        <dbReference type="ARBA" id="ARBA00022475"/>
    </source>
</evidence>
<evidence type="ECO:0000256" key="4">
    <source>
        <dbReference type="ARBA" id="ARBA00022490"/>
    </source>
</evidence>
<dbReference type="PANTHER" id="PTHR43134">
    <property type="entry name" value="SIGNAL RECOGNITION PARTICLE RECEPTOR SUBUNIT ALPHA"/>
    <property type="match status" value="1"/>
</dbReference>
<evidence type="ECO:0000256" key="5">
    <source>
        <dbReference type="ARBA" id="ARBA00022741"/>
    </source>
</evidence>
<dbReference type="InterPro" id="IPR042101">
    <property type="entry name" value="SRP54_N_sf"/>
</dbReference>
<dbReference type="SUPFAM" id="SSF47364">
    <property type="entry name" value="Domain of the SRP/SRP receptor G-proteins"/>
    <property type="match status" value="1"/>
</dbReference>
<dbReference type="AlphaFoldDB" id="A0A0W8G5L6"/>
<name>A0A0W8G5L6_9ZZZZ</name>
<evidence type="ECO:0000256" key="8">
    <source>
        <dbReference type="ARBA" id="ARBA00023136"/>
    </source>
</evidence>
<evidence type="ECO:0000256" key="1">
    <source>
        <dbReference type="ARBA" id="ARBA00004413"/>
    </source>
</evidence>
<feature type="region of interest" description="Disordered" evidence="10">
    <location>
        <begin position="38"/>
        <end position="59"/>
    </location>
</feature>
<dbReference type="GO" id="GO:0005047">
    <property type="term" value="F:signal recognition particle binding"/>
    <property type="evidence" value="ECO:0007669"/>
    <property type="project" value="TreeGrafter"/>
</dbReference>
<dbReference type="CDD" id="cd17874">
    <property type="entry name" value="FtsY"/>
    <property type="match status" value="1"/>
</dbReference>
<proteinExistence type="inferred from homology"/>
<keyword evidence="6" id="KW-0378">Hydrolase</keyword>
<dbReference type="NCBIfam" id="TIGR00064">
    <property type="entry name" value="ftsY"/>
    <property type="match status" value="1"/>
</dbReference>
<dbReference type="InterPro" id="IPR027417">
    <property type="entry name" value="P-loop_NTPase"/>
</dbReference>
<dbReference type="InterPro" id="IPR003593">
    <property type="entry name" value="AAA+_ATPase"/>
</dbReference>
<protein>
    <submittedName>
        <fullName evidence="12">Signal recognition particle receptor protein ftsy (Alpha subunit)</fullName>
    </submittedName>
</protein>
<evidence type="ECO:0000256" key="7">
    <source>
        <dbReference type="ARBA" id="ARBA00023134"/>
    </source>
</evidence>
<dbReference type="EMBL" id="LNQE01000231">
    <property type="protein sequence ID" value="KUG28337.1"/>
    <property type="molecule type" value="Genomic_DNA"/>
</dbReference>
<evidence type="ECO:0000256" key="2">
    <source>
        <dbReference type="ARBA" id="ARBA00008531"/>
    </source>
</evidence>
<comment type="similarity">
    <text evidence="2">Belongs to the GTP-binding SRP family.</text>
</comment>
<dbReference type="SMART" id="SM00962">
    <property type="entry name" value="SRP54"/>
    <property type="match status" value="1"/>
</dbReference>
<dbReference type="HAMAP" id="MF_00920">
    <property type="entry name" value="FtsY"/>
    <property type="match status" value="1"/>
</dbReference>
<dbReference type="InterPro" id="IPR013822">
    <property type="entry name" value="Signal_recog_particl_SRP54_hlx"/>
</dbReference>
<organism evidence="12">
    <name type="scientific">hydrocarbon metagenome</name>
    <dbReference type="NCBI Taxonomy" id="938273"/>
    <lineage>
        <taxon>unclassified sequences</taxon>
        <taxon>metagenomes</taxon>
        <taxon>ecological metagenomes</taxon>
    </lineage>
</organism>
<reference evidence="12" key="1">
    <citation type="journal article" date="2015" name="Proc. Natl. Acad. Sci. U.S.A.">
        <title>Networks of energetic and metabolic interactions define dynamics in microbial communities.</title>
        <authorList>
            <person name="Embree M."/>
            <person name="Liu J.K."/>
            <person name="Al-Bassam M.M."/>
            <person name="Zengler K."/>
        </authorList>
    </citation>
    <scope>NUCLEOTIDE SEQUENCE</scope>
</reference>
<dbReference type="PANTHER" id="PTHR43134:SF1">
    <property type="entry name" value="SIGNAL RECOGNITION PARTICLE RECEPTOR SUBUNIT ALPHA"/>
    <property type="match status" value="1"/>
</dbReference>
<dbReference type="Pfam" id="PF02881">
    <property type="entry name" value="SRP54_N"/>
    <property type="match status" value="1"/>
</dbReference>
<dbReference type="GO" id="GO:0005525">
    <property type="term" value="F:GTP binding"/>
    <property type="evidence" value="ECO:0007669"/>
    <property type="project" value="UniProtKB-KW"/>
</dbReference>
<dbReference type="Gene3D" id="1.20.120.140">
    <property type="entry name" value="Signal recognition particle SRP54, nucleotide-binding domain"/>
    <property type="match status" value="1"/>
</dbReference>
<dbReference type="GO" id="GO:0005886">
    <property type="term" value="C:plasma membrane"/>
    <property type="evidence" value="ECO:0007669"/>
    <property type="project" value="UniProtKB-SubCell"/>
</dbReference>
<dbReference type="PROSITE" id="PS00300">
    <property type="entry name" value="SRP54"/>
    <property type="match status" value="1"/>
</dbReference>
<feature type="domain" description="SRP54-type proteins GTP-binding" evidence="11">
    <location>
        <begin position="445"/>
        <end position="458"/>
    </location>
</feature>
<evidence type="ECO:0000256" key="10">
    <source>
        <dbReference type="SAM" id="MobiDB-lite"/>
    </source>
</evidence>
<dbReference type="SUPFAM" id="SSF52540">
    <property type="entry name" value="P-loop containing nucleoside triphosphate hydrolases"/>
    <property type="match status" value="1"/>
</dbReference>
<dbReference type="GO" id="GO:0005737">
    <property type="term" value="C:cytoplasm"/>
    <property type="evidence" value="ECO:0007669"/>
    <property type="project" value="UniProtKB-ARBA"/>
</dbReference>
<accession>A0A0W8G5L6</accession>
<dbReference type="GO" id="GO:0003924">
    <property type="term" value="F:GTPase activity"/>
    <property type="evidence" value="ECO:0007669"/>
    <property type="project" value="TreeGrafter"/>
</dbReference>
<dbReference type="Gene3D" id="3.40.50.300">
    <property type="entry name" value="P-loop containing nucleotide triphosphate hydrolases"/>
    <property type="match status" value="1"/>
</dbReference>
<dbReference type="InterPro" id="IPR004390">
    <property type="entry name" value="SR_rcpt_FtsY"/>
</dbReference>
<keyword evidence="4" id="KW-0963">Cytoplasm</keyword>
<comment type="caution">
    <text evidence="12">The sequence shown here is derived from an EMBL/GenBank/DDBJ whole genome shotgun (WGS) entry which is preliminary data.</text>
</comment>
<keyword evidence="5" id="KW-0547">Nucleotide-binding</keyword>
<gene>
    <name evidence="12" type="ORF">ASZ90_001806</name>
</gene>
<evidence type="ECO:0000259" key="11">
    <source>
        <dbReference type="PROSITE" id="PS00300"/>
    </source>
</evidence>
<keyword evidence="7" id="KW-0342">GTP-binding</keyword>
<evidence type="ECO:0000256" key="9">
    <source>
        <dbReference type="ARBA" id="ARBA00023170"/>
    </source>
</evidence>
<comment type="subcellular location">
    <subcellularLocation>
        <location evidence="1">Cell membrane</location>
        <topology evidence="1">Peripheral membrane protein</topology>
        <orientation evidence="1">Cytoplasmic side</orientation>
    </subcellularLocation>
</comment>
<dbReference type="GO" id="GO:0006614">
    <property type="term" value="P:SRP-dependent cotranslational protein targeting to membrane"/>
    <property type="evidence" value="ECO:0007669"/>
    <property type="project" value="InterPro"/>
</dbReference>
<dbReference type="InterPro" id="IPR000897">
    <property type="entry name" value="SRP54_GTPase_dom"/>
</dbReference>
<dbReference type="InterPro" id="IPR036225">
    <property type="entry name" value="SRP/SRP_N"/>
</dbReference>
<keyword evidence="9 12" id="KW-0675">Receptor</keyword>
<keyword evidence="3" id="KW-1003">Cell membrane</keyword>
<evidence type="ECO:0000256" key="6">
    <source>
        <dbReference type="ARBA" id="ARBA00022801"/>
    </source>
</evidence>
<keyword evidence="8" id="KW-0472">Membrane</keyword>
<sequence>MGFFSKIKRLWKGSDQEAAPVADVADIVEVADDHAAAAASDEKPVAPAPPEAPKEPAAETAPHDIALATAPDTDAPWRNQLVLALREAEPRLSVWLSLILTDVDRAGPLLWERLIFLFSCLDAPAAEAEAFVGSFRKWLEDMEYDAVEEFRSELQYRLALALDLEDEEDERNRLFLKLSESLAKTKEQIAKRIDGLLGSHKVMDAAFWDEFEEILIMADLGYEPTAKLLEILKDRVRKSGETDPAKFREILREELSAIFKPQKTIRAVNPPEVVMIIGVNGVGKTTTIAKLAHRARLQGKKVLIAAGDTFRAAAIDQLKIWADRVGASFYAKGENADPAAVAYEAMDRALAEGCDIMFLDTAGRLHTKANLMEELKKIKRVLGKKHPGAPHRSVLVLDATTGQNALSQTKLFNEAVDLDEIILTKLDGTAKGGVIVGIALEYGLPITYIGLGEKMEDLRPFSGQDFALALLT</sequence>
<evidence type="ECO:0000313" key="12">
    <source>
        <dbReference type="EMBL" id="KUG28337.1"/>
    </source>
</evidence>
<dbReference type="FunFam" id="3.40.50.300:FF:000053">
    <property type="entry name" value="Signal recognition particle receptor FtsY"/>
    <property type="match status" value="1"/>
</dbReference>
<dbReference type="SMART" id="SM00963">
    <property type="entry name" value="SRP54_N"/>
    <property type="match status" value="1"/>
</dbReference>
<dbReference type="SMART" id="SM00382">
    <property type="entry name" value="AAA"/>
    <property type="match status" value="1"/>
</dbReference>